<evidence type="ECO:0000313" key="1">
    <source>
        <dbReference type="EMBL" id="MEE6261560.1"/>
    </source>
</evidence>
<dbReference type="RefSeq" id="WP_331216643.1">
    <property type="nucleotide sequence ID" value="NZ_JAZGQK010000021.1"/>
</dbReference>
<comment type="caution">
    <text evidence="1">The sequence shown here is derived from an EMBL/GenBank/DDBJ whole genome shotgun (WGS) entry which is preliminary data.</text>
</comment>
<gene>
    <name evidence="1" type="ORF">V1633_24035</name>
</gene>
<proteinExistence type="predicted"/>
<sequence>MSHPQTRPLKKLVVRKAGPVRLTAAASAIYGDTCGPSLPGPIWPWVN</sequence>
<keyword evidence="2" id="KW-1185">Reference proteome</keyword>
<protein>
    <submittedName>
        <fullName evidence="1">Uncharacterized protein</fullName>
    </submittedName>
</protein>
<dbReference type="Proteomes" id="UP001332243">
    <property type="component" value="Unassembled WGS sequence"/>
</dbReference>
<organism evidence="1 2">
    <name type="scientific">Plantactinospora sonchi</name>
    <dbReference type="NCBI Taxonomy" id="1544735"/>
    <lineage>
        <taxon>Bacteria</taxon>
        <taxon>Bacillati</taxon>
        <taxon>Actinomycetota</taxon>
        <taxon>Actinomycetes</taxon>
        <taxon>Micromonosporales</taxon>
        <taxon>Micromonosporaceae</taxon>
        <taxon>Plantactinospora</taxon>
    </lineage>
</organism>
<evidence type="ECO:0000313" key="2">
    <source>
        <dbReference type="Proteomes" id="UP001332243"/>
    </source>
</evidence>
<reference evidence="1 2" key="1">
    <citation type="submission" date="2024-01" db="EMBL/GenBank/DDBJ databases">
        <title>Genome insights into Plantactinospora sonchi sp. nov.</title>
        <authorList>
            <person name="Wang L."/>
        </authorList>
    </citation>
    <scope>NUCLEOTIDE SEQUENCE [LARGE SCALE GENOMIC DNA]</scope>
    <source>
        <strain evidence="1 2">NEAU-QY2</strain>
    </source>
</reference>
<accession>A0ABU7RYT6</accession>
<dbReference type="EMBL" id="JAZGQK010000021">
    <property type="protein sequence ID" value="MEE6261560.1"/>
    <property type="molecule type" value="Genomic_DNA"/>
</dbReference>
<name>A0ABU7RYT6_9ACTN</name>